<dbReference type="RefSeq" id="WP_338437279.1">
    <property type="nucleotide sequence ID" value="NZ_JAUYVH010000008.1"/>
</dbReference>
<dbReference type="Gene3D" id="3.90.850.10">
    <property type="entry name" value="Fumarylacetoacetase-like, C-terminal domain"/>
    <property type="match status" value="1"/>
</dbReference>
<proteinExistence type="predicted"/>
<evidence type="ECO:0000313" key="2">
    <source>
        <dbReference type="Proteomes" id="UP001225596"/>
    </source>
</evidence>
<dbReference type="PANTHER" id="PTHR30143">
    <property type="entry name" value="ACID HYDRATASE"/>
    <property type="match status" value="1"/>
</dbReference>
<dbReference type="Proteomes" id="UP001225596">
    <property type="component" value="Unassembled WGS sequence"/>
</dbReference>
<evidence type="ECO:0000313" key="1">
    <source>
        <dbReference type="EMBL" id="MDQ9171341.1"/>
    </source>
</evidence>
<reference evidence="1 2" key="1">
    <citation type="submission" date="2023-08" db="EMBL/GenBank/DDBJ databases">
        <title>Oxalobacteraceae gen .nov., isolated from river sludge outside the plant.</title>
        <authorList>
            <person name="Zhao S.Y."/>
        </authorList>
    </citation>
    <scope>NUCLEOTIDE SEQUENCE [LARGE SCALE GENOMIC DNA]</scope>
    <source>
        <strain evidence="1 2">R-40</strain>
    </source>
</reference>
<organism evidence="1 2">
    <name type="scientific">Keguizhuia sedimenti</name>
    <dbReference type="NCBI Taxonomy" id="3064264"/>
    <lineage>
        <taxon>Bacteria</taxon>
        <taxon>Pseudomonadati</taxon>
        <taxon>Pseudomonadota</taxon>
        <taxon>Betaproteobacteria</taxon>
        <taxon>Burkholderiales</taxon>
        <taxon>Oxalobacteraceae</taxon>
        <taxon>Keguizhuia</taxon>
    </lineage>
</organism>
<dbReference type="InterPro" id="IPR036663">
    <property type="entry name" value="Fumarylacetoacetase_C_sf"/>
</dbReference>
<accession>A0ABU1BQR1</accession>
<name>A0ABU1BQR1_9BURK</name>
<dbReference type="InterPro" id="IPR050772">
    <property type="entry name" value="Hydratase-Decarb/MhpD_sf"/>
</dbReference>
<dbReference type="EMBL" id="JAUYVH010000008">
    <property type="protein sequence ID" value="MDQ9171341.1"/>
    <property type="molecule type" value="Genomic_DNA"/>
</dbReference>
<keyword evidence="2" id="KW-1185">Reference proteome</keyword>
<dbReference type="PANTHER" id="PTHR30143:SF0">
    <property type="entry name" value="2-KETO-4-PENTENOATE HYDRATASE"/>
    <property type="match status" value="1"/>
</dbReference>
<sequence>MLLSSQANRYAHQLLAARLNGQQIPLLSAENPMNLADAYEIAHCIMQIRTAQGETAVGRKIGFSDRHLWPKSIAEQTVPEAPYWAYIYDDTVRHTEENRGLQSLAGAISPRLEPNIVFRLAASPRPDASVEDIAECIEWMAHGIEIVDCLFPEWNTQAADAIAAFGLHGTLIVGEAKVLSAASRSNLASVLAQSTVSVSCSEAEEFTLCGAGLGSDVLGSPVHALWKLHQLLQKQAQSKPLQAGEIIATGAWTAAFPVRPGQTWTTAFSGISLPGLTLSFV</sequence>
<comment type="caution">
    <text evidence="1">The sequence shown here is derived from an EMBL/GenBank/DDBJ whole genome shotgun (WGS) entry which is preliminary data.</text>
</comment>
<gene>
    <name evidence="1" type="ORF">Q8A64_13080</name>
</gene>
<dbReference type="SUPFAM" id="SSF56529">
    <property type="entry name" value="FAH"/>
    <property type="match status" value="1"/>
</dbReference>
<protein>
    <submittedName>
        <fullName evidence="1">4-oxalocrotonate decarboxylase</fullName>
    </submittedName>
</protein>